<accession>A0A929BAB4</accession>
<dbReference type="Gene3D" id="3.40.50.12780">
    <property type="entry name" value="N-terminal domain of ligase-like"/>
    <property type="match status" value="1"/>
</dbReference>
<dbReference type="GO" id="GO:0006631">
    <property type="term" value="P:fatty acid metabolic process"/>
    <property type="evidence" value="ECO:0007669"/>
    <property type="project" value="TreeGrafter"/>
</dbReference>
<dbReference type="InterPro" id="IPR045851">
    <property type="entry name" value="AMP-bd_C_sf"/>
</dbReference>
<feature type="domain" description="AMP-binding enzyme C-terminal" evidence="4">
    <location>
        <begin position="455"/>
        <end position="530"/>
    </location>
</feature>
<dbReference type="PANTHER" id="PTHR43201">
    <property type="entry name" value="ACYL-COA SYNTHETASE"/>
    <property type="match status" value="1"/>
</dbReference>
<evidence type="ECO:0000259" key="3">
    <source>
        <dbReference type="Pfam" id="PF00501"/>
    </source>
</evidence>
<dbReference type="Gene3D" id="3.30.300.30">
    <property type="match status" value="1"/>
</dbReference>
<dbReference type="InterPro" id="IPR025110">
    <property type="entry name" value="AMP-bd_C"/>
</dbReference>
<evidence type="ECO:0000313" key="5">
    <source>
        <dbReference type="EMBL" id="MBE9374443.1"/>
    </source>
</evidence>
<comment type="caution">
    <text evidence="5">The sequence shown here is derived from an EMBL/GenBank/DDBJ whole genome shotgun (WGS) entry which is preliminary data.</text>
</comment>
<dbReference type="Proteomes" id="UP000598360">
    <property type="component" value="Unassembled WGS sequence"/>
</dbReference>
<evidence type="ECO:0000259" key="4">
    <source>
        <dbReference type="Pfam" id="PF13193"/>
    </source>
</evidence>
<keyword evidence="6" id="KW-1185">Reference proteome</keyword>
<name>A0A929BAB4_9PSEU</name>
<organism evidence="5 6">
    <name type="scientific">Saccharopolyspora montiporae</name>
    <dbReference type="NCBI Taxonomy" id="2781240"/>
    <lineage>
        <taxon>Bacteria</taxon>
        <taxon>Bacillati</taxon>
        <taxon>Actinomycetota</taxon>
        <taxon>Actinomycetes</taxon>
        <taxon>Pseudonocardiales</taxon>
        <taxon>Pseudonocardiaceae</taxon>
        <taxon>Saccharopolyspora</taxon>
    </lineage>
</organism>
<dbReference type="GO" id="GO:0031956">
    <property type="term" value="F:medium-chain fatty acid-CoA ligase activity"/>
    <property type="evidence" value="ECO:0007669"/>
    <property type="project" value="TreeGrafter"/>
</dbReference>
<dbReference type="AlphaFoldDB" id="A0A929BAB4"/>
<dbReference type="CDD" id="cd04433">
    <property type="entry name" value="AFD_class_I"/>
    <property type="match status" value="1"/>
</dbReference>
<evidence type="ECO:0000313" key="6">
    <source>
        <dbReference type="Proteomes" id="UP000598360"/>
    </source>
</evidence>
<sequence length="538" mass="58264">MARLTGGRGGHVATAAHTGYVLVKQGVIRPMRPDKIVRIALAWRRWGITPPLAYAIGAIRHPDRPAIIDERGALSFAEVAQRTTRLAHALRERLQPGDRVGVLCRNHHGPVETIVAGGKLGTDVVLLNTGLTGPQLATVLTEQQVGVLVLDSEFSAHLDEVPEGVQVVLAWTEGSTERPTLEHLITTSTNRGLPRPTRHSRMVVLTSGTTGTPKGARRPDPPSLSPAATIFARMPLQAGERTLVCAPIFHTWGLAAFQLGSVLGSTLVLQRKFDPEQALSAVARYRCTSLFAVPIMLRRILDLPTETRGKYHVGALRIVASSGSALPADLATRFQRAFGPMLYNFYGSTEVSWVSIATPEDLLTAPDTAGRPPRGTALRILDEDGTPVPRGRPGRIFAGNDMLFEGYTNGQSRERLDGMMATGDLGRFDKSGRLYVVGREDDMIVSGGENVYPKETEDAIGKMSGVTEVAVIGVDDADFGQRLAAYVVLEPDTELSADQLRESLRDELPKYALPRDVVFLAALPRNATGKVVPRELPR</sequence>
<dbReference type="PANTHER" id="PTHR43201:SF5">
    <property type="entry name" value="MEDIUM-CHAIN ACYL-COA LIGASE ACSF2, MITOCHONDRIAL"/>
    <property type="match status" value="1"/>
</dbReference>
<dbReference type="SUPFAM" id="SSF56801">
    <property type="entry name" value="Acetyl-CoA synthetase-like"/>
    <property type="match status" value="1"/>
</dbReference>
<gene>
    <name evidence="5" type="ORF">IQ251_08270</name>
</gene>
<evidence type="ECO:0000256" key="1">
    <source>
        <dbReference type="ARBA" id="ARBA00006432"/>
    </source>
</evidence>
<dbReference type="InterPro" id="IPR042099">
    <property type="entry name" value="ANL_N_sf"/>
</dbReference>
<evidence type="ECO:0000256" key="2">
    <source>
        <dbReference type="ARBA" id="ARBA00022598"/>
    </source>
</evidence>
<keyword evidence="2" id="KW-0436">Ligase</keyword>
<proteinExistence type="inferred from homology"/>
<dbReference type="Pfam" id="PF00501">
    <property type="entry name" value="AMP-binding"/>
    <property type="match status" value="1"/>
</dbReference>
<dbReference type="InterPro" id="IPR000873">
    <property type="entry name" value="AMP-dep_synth/lig_dom"/>
</dbReference>
<protein>
    <submittedName>
        <fullName evidence="5">AMP-binding protein</fullName>
    </submittedName>
</protein>
<reference evidence="5" key="1">
    <citation type="submission" date="2020-10" db="EMBL/GenBank/DDBJ databases">
        <title>Diversity and distribution of actinomycetes associated with coral in the coast of Hainan.</title>
        <authorList>
            <person name="Li F."/>
        </authorList>
    </citation>
    <scope>NUCLEOTIDE SEQUENCE</scope>
    <source>
        <strain evidence="5">HNM0983</strain>
    </source>
</reference>
<dbReference type="EMBL" id="JADEYC010000013">
    <property type="protein sequence ID" value="MBE9374443.1"/>
    <property type="molecule type" value="Genomic_DNA"/>
</dbReference>
<feature type="domain" description="AMP-dependent synthetase/ligase" evidence="3">
    <location>
        <begin position="60"/>
        <end position="407"/>
    </location>
</feature>
<dbReference type="Pfam" id="PF13193">
    <property type="entry name" value="AMP-binding_C"/>
    <property type="match status" value="1"/>
</dbReference>
<comment type="similarity">
    <text evidence="1">Belongs to the ATP-dependent AMP-binding enzyme family.</text>
</comment>